<feature type="compositionally biased region" description="Polar residues" evidence="1">
    <location>
        <begin position="1"/>
        <end position="13"/>
    </location>
</feature>
<feature type="region of interest" description="Disordered" evidence="1">
    <location>
        <begin position="1"/>
        <end position="22"/>
    </location>
</feature>
<evidence type="ECO:0000256" key="1">
    <source>
        <dbReference type="SAM" id="MobiDB-lite"/>
    </source>
</evidence>
<dbReference type="EMBL" id="AWWV01010621">
    <property type="protein sequence ID" value="OMO78058.1"/>
    <property type="molecule type" value="Genomic_DNA"/>
</dbReference>
<proteinExistence type="predicted"/>
<evidence type="ECO:0000313" key="3">
    <source>
        <dbReference type="Proteomes" id="UP000188268"/>
    </source>
</evidence>
<dbReference type="Gramene" id="OMO78058">
    <property type="protein sequence ID" value="OMO78058"/>
    <property type="gene ID" value="CCACVL1_14675"/>
</dbReference>
<sequence length="51" mass="5327">MKCFSTNPTSESTQDPDRNRPVSSLKIAIVGVLAGGLPAAAKVDRADGEVR</sequence>
<reference evidence="2 3" key="1">
    <citation type="submission" date="2013-09" db="EMBL/GenBank/DDBJ databases">
        <title>Corchorus capsularis genome sequencing.</title>
        <authorList>
            <person name="Alam M."/>
            <person name="Haque M.S."/>
            <person name="Islam M.S."/>
            <person name="Emdad E.M."/>
            <person name="Islam M.M."/>
            <person name="Ahmed B."/>
            <person name="Halim A."/>
            <person name="Hossen Q.M.M."/>
            <person name="Hossain M.Z."/>
            <person name="Ahmed R."/>
            <person name="Khan M.M."/>
            <person name="Islam R."/>
            <person name="Rashid M.M."/>
            <person name="Khan S.A."/>
            <person name="Rahman M.S."/>
            <person name="Alam M."/>
        </authorList>
    </citation>
    <scope>NUCLEOTIDE SEQUENCE [LARGE SCALE GENOMIC DNA]</scope>
    <source>
        <strain evidence="3">cv. CVL-1</strain>
        <tissue evidence="2">Whole seedling</tissue>
    </source>
</reference>
<keyword evidence="3" id="KW-1185">Reference proteome</keyword>
<accession>A0A1R3I661</accession>
<comment type="caution">
    <text evidence="2">The sequence shown here is derived from an EMBL/GenBank/DDBJ whole genome shotgun (WGS) entry which is preliminary data.</text>
</comment>
<organism evidence="2 3">
    <name type="scientific">Corchorus capsularis</name>
    <name type="common">Jute</name>
    <dbReference type="NCBI Taxonomy" id="210143"/>
    <lineage>
        <taxon>Eukaryota</taxon>
        <taxon>Viridiplantae</taxon>
        <taxon>Streptophyta</taxon>
        <taxon>Embryophyta</taxon>
        <taxon>Tracheophyta</taxon>
        <taxon>Spermatophyta</taxon>
        <taxon>Magnoliopsida</taxon>
        <taxon>eudicotyledons</taxon>
        <taxon>Gunneridae</taxon>
        <taxon>Pentapetalae</taxon>
        <taxon>rosids</taxon>
        <taxon>malvids</taxon>
        <taxon>Malvales</taxon>
        <taxon>Malvaceae</taxon>
        <taxon>Grewioideae</taxon>
        <taxon>Apeibeae</taxon>
        <taxon>Corchorus</taxon>
    </lineage>
</organism>
<name>A0A1R3I661_COCAP</name>
<dbReference type="AlphaFoldDB" id="A0A1R3I661"/>
<evidence type="ECO:0000313" key="2">
    <source>
        <dbReference type="EMBL" id="OMO78058.1"/>
    </source>
</evidence>
<protein>
    <submittedName>
        <fullName evidence="2">Uncharacterized protein</fullName>
    </submittedName>
</protein>
<gene>
    <name evidence="2" type="ORF">CCACVL1_14675</name>
</gene>
<dbReference type="Proteomes" id="UP000188268">
    <property type="component" value="Unassembled WGS sequence"/>
</dbReference>